<dbReference type="Pfam" id="PF01575">
    <property type="entry name" value="MaoC_dehydratas"/>
    <property type="match status" value="1"/>
</dbReference>
<dbReference type="CDD" id="cd03449">
    <property type="entry name" value="R_hydratase"/>
    <property type="match status" value="1"/>
</dbReference>
<dbReference type="RefSeq" id="WP_245995121.1">
    <property type="nucleotide sequence ID" value="NZ_RJVI01000001.1"/>
</dbReference>
<evidence type="ECO:0000256" key="1">
    <source>
        <dbReference type="ARBA" id="ARBA00023239"/>
    </source>
</evidence>
<dbReference type="GO" id="GO:0019171">
    <property type="term" value="F:(3R)-hydroxyacyl-[acyl-carrier-protein] dehydratase activity"/>
    <property type="evidence" value="ECO:0007669"/>
    <property type="project" value="TreeGrafter"/>
</dbReference>
<dbReference type="EMBL" id="RJVI01000001">
    <property type="protein sequence ID" value="ROR35043.1"/>
    <property type="molecule type" value="Genomic_DNA"/>
</dbReference>
<keyword evidence="4" id="KW-1185">Reference proteome</keyword>
<dbReference type="SUPFAM" id="SSF54637">
    <property type="entry name" value="Thioesterase/thiol ester dehydrase-isomerase"/>
    <property type="match status" value="1"/>
</dbReference>
<dbReference type="Gene3D" id="3.10.129.10">
    <property type="entry name" value="Hotdog Thioesterase"/>
    <property type="match status" value="1"/>
</dbReference>
<sequence length="140" mass="15450">MALRRTRFEDLRPGQRASVTKTVTEADLERFIAITGDTNPLHTDEAFAAATRFGGRIVHGMLTASLLSTLVGMHIPGTGAVYRSQRMAFLRPVRIGDTLTAWIEVIAADPARNRVRLATWIENQHGERVLEGEAEAGLLR</sequence>
<protein>
    <submittedName>
        <fullName evidence="3">3-hydroxybutyryl-CoA dehydratase</fullName>
    </submittedName>
</protein>
<feature type="domain" description="MaoC-like" evidence="2">
    <location>
        <begin position="16"/>
        <end position="112"/>
    </location>
</feature>
<dbReference type="FunFam" id="3.10.129.10:FF:000042">
    <property type="entry name" value="MaoC domain protein dehydratase"/>
    <property type="match status" value="1"/>
</dbReference>
<gene>
    <name evidence="3" type="ORF">EDC57_0960</name>
</gene>
<dbReference type="PANTHER" id="PTHR43437">
    <property type="entry name" value="HYDROXYACYL-THIOESTER DEHYDRATASE TYPE 2, MITOCHONDRIAL-RELATED"/>
    <property type="match status" value="1"/>
</dbReference>
<dbReference type="InterPro" id="IPR002539">
    <property type="entry name" value="MaoC-like_dom"/>
</dbReference>
<dbReference type="InterPro" id="IPR029069">
    <property type="entry name" value="HotDog_dom_sf"/>
</dbReference>
<evidence type="ECO:0000313" key="3">
    <source>
        <dbReference type="EMBL" id="ROR35043.1"/>
    </source>
</evidence>
<dbReference type="AlphaFoldDB" id="A0A3N1Y8B2"/>
<accession>A0A3N1Y8B2</accession>
<dbReference type="GO" id="GO:0006633">
    <property type="term" value="P:fatty acid biosynthetic process"/>
    <property type="evidence" value="ECO:0007669"/>
    <property type="project" value="InterPro"/>
</dbReference>
<dbReference type="GO" id="GO:0005835">
    <property type="term" value="C:fatty acid synthase complex"/>
    <property type="evidence" value="ECO:0007669"/>
    <property type="project" value="InterPro"/>
</dbReference>
<dbReference type="GO" id="GO:0004312">
    <property type="term" value="F:fatty acid synthase activity"/>
    <property type="evidence" value="ECO:0007669"/>
    <property type="project" value="InterPro"/>
</dbReference>
<proteinExistence type="predicted"/>
<dbReference type="InterPro" id="IPR050965">
    <property type="entry name" value="UPF0336/Enoyl-CoA_hydratase"/>
</dbReference>
<dbReference type="Proteomes" id="UP000276634">
    <property type="component" value="Unassembled WGS sequence"/>
</dbReference>
<evidence type="ECO:0000259" key="2">
    <source>
        <dbReference type="Pfam" id="PF01575"/>
    </source>
</evidence>
<evidence type="ECO:0000313" key="4">
    <source>
        <dbReference type="Proteomes" id="UP000276634"/>
    </source>
</evidence>
<name>A0A3N1Y8B2_9GAMM</name>
<reference evidence="3 4" key="1">
    <citation type="submission" date="2018-11" db="EMBL/GenBank/DDBJ databases">
        <title>Genomic Encyclopedia of Type Strains, Phase IV (KMG-IV): sequencing the most valuable type-strain genomes for metagenomic binning, comparative biology and taxonomic classification.</title>
        <authorList>
            <person name="Goeker M."/>
        </authorList>
    </citation>
    <scope>NUCLEOTIDE SEQUENCE [LARGE SCALE GENOMIC DNA]</scope>
    <source>
        <strain evidence="3 4">DSM 100275</strain>
    </source>
</reference>
<keyword evidence="1" id="KW-0456">Lyase</keyword>
<dbReference type="PRINTS" id="PR01483">
    <property type="entry name" value="FASYNTHASE"/>
</dbReference>
<dbReference type="InterPro" id="IPR003965">
    <property type="entry name" value="Fatty_acid_synthase"/>
</dbReference>
<organism evidence="3 4">
    <name type="scientific">Inmirania thermothiophila</name>
    <dbReference type="NCBI Taxonomy" id="1750597"/>
    <lineage>
        <taxon>Bacteria</taxon>
        <taxon>Pseudomonadati</taxon>
        <taxon>Pseudomonadota</taxon>
        <taxon>Gammaproteobacteria</taxon>
        <taxon>Chromatiales</taxon>
        <taxon>Ectothiorhodospiraceae</taxon>
        <taxon>Inmirania</taxon>
    </lineage>
</organism>
<comment type="caution">
    <text evidence="3">The sequence shown here is derived from an EMBL/GenBank/DDBJ whole genome shotgun (WGS) entry which is preliminary data.</text>
</comment>
<dbReference type="PANTHER" id="PTHR43437:SF3">
    <property type="entry name" value="HYDROXYACYL-THIOESTER DEHYDRATASE TYPE 2, MITOCHONDRIAL"/>
    <property type="match status" value="1"/>
</dbReference>